<keyword evidence="1" id="KW-0862">Zinc</keyword>
<feature type="region of interest" description="Disordered" evidence="2">
    <location>
        <begin position="213"/>
        <end position="246"/>
    </location>
</feature>
<evidence type="ECO:0000259" key="3">
    <source>
        <dbReference type="PROSITE" id="PS50158"/>
    </source>
</evidence>
<keyword evidence="1" id="KW-0863">Zinc-finger</keyword>
<dbReference type="AlphaFoldDB" id="A0A699IX92"/>
<dbReference type="EMBL" id="BKCJ010344013">
    <property type="protein sequence ID" value="GEZ93301.1"/>
    <property type="molecule type" value="Genomic_DNA"/>
</dbReference>
<dbReference type="Pfam" id="PF13976">
    <property type="entry name" value="gag_pre-integrs"/>
    <property type="match status" value="1"/>
</dbReference>
<comment type="caution">
    <text evidence="4">The sequence shown here is derived from an EMBL/GenBank/DDBJ whole genome shotgun (WGS) entry which is preliminary data.</text>
</comment>
<evidence type="ECO:0000313" key="4">
    <source>
        <dbReference type="EMBL" id="GEZ93301.1"/>
    </source>
</evidence>
<dbReference type="Gene3D" id="4.10.60.10">
    <property type="entry name" value="Zinc finger, CCHC-type"/>
    <property type="match status" value="1"/>
</dbReference>
<accession>A0A699IX92</accession>
<organism evidence="4">
    <name type="scientific">Tanacetum cinerariifolium</name>
    <name type="common">Dalmatian daisy</name>
    <name type="synonym">Chrysanthemum cinerariifolium</name>
    <dbReference type="NCBI Taxonomy" id="118510"/>
    <lineage>
        <taxon>Eukaryota</taxon>
        <taxon>Viridiplantae</taxon>
        <taxon>Streptophyta</taxon>
        <taxon>Embryophyta</taxon>
        <taxon>Tracheophyta</taxon>
        <taxon>Spermatophyta</taxon>
        <taxon>Magnoliopsida</taxon>
        <taxon>eudicotyledons</taxon>
        <taxon>Gunneridae</taxon>
        <taxon>Pentapetalae</taxon>
        <taxon>asterids</taxon>
        <taxon>campanulids</taxon>
        <taxon>Asterales</taxon>
        <taxon>Asteraceae</taxon>
        <taxon>Asteroideae</taxon>
        <taxon>Anthemideae</taxon>
        <taxon>Anthemidinae</taxon>
        <taxon>Tanacetum</taxon>
    </lineage>
</organism>
<dbReference type="GO" id="GO:0003676">
    <property type="term" value="F:nucleic acid binding"/>
    <property type="evidence" value="ECO:0007669"/>
    <property type="project" value="InterPro"/>
</dbReference>
<evidence type="ECO:0000256" key="1">
    <source>
        <dbReference type="PROSITE-ProRule" id="PRU00047"/>
    </source>
</evidence>
<protein>
    <submittedName>
        <fullName evidence="4">Ribonuclease H-like domain-containing protein</fullName>
    </submittedName>
</protein>
<dbReference type="SUPFAM" id="SSF57756">
    <property type="entry name" value="Retrovirus zinc finger-like domains"/>
    <property type="match status" value="1"/>
</dbReference>
<name>A0A699IX92_TANCI</name>
<keyword evidence="1" id="KW-0479">Metal-binding</keyword>
<dbReference type="InterPro" id="IPR036875">
    <property type="entry name" value="Znf_CCHC_sf"/>
</dbReference>
<dbReference type="PROSITE" id="PS50158">
    <property type="entry name" value="ZF_CCHC"/>
    <property type="match status" value="1"/>
</dbReference>
<reference evidence="4" key="1">
    <citation type="journal article" date="2019" name="Sci. Rep.">
        <title>Draft genome of Tanacetum cinerariifolium, the natural source of mosquito coil.</title>
        <authorList>
            <person name="Yamashiro T."/>
            <person name="Shiraishi A."/>
            <person name="Satake H."/>
            <person name="Nakayama K."/>
        </authorList>
    </citation>
    <scope>NUCLEOTIDE SEQUENCE</scope>
</reference>
<sequence>RTGRNLRSNGTTSMGFDMAKVECYNCHRRGHYARKCRTPKDTRRNVPVETQRRNVPVETSTSNSHYDKLTNKLRESQFDVLSYQTGLESVEARLLVYQQNETVFEENIKLLKLYVELRDKALVDLRKTFKKAEQERDESRLTLENSMFDCDEMFNSKSDESLPASHIYDRYQSREGYHVVPLPYIGTFMPPNPDLVFHAAPNVNEIVHTAFNNELSPTKPDKDSPTHRPSPPIIEDWVSDSEDDSEAKHPYNALSFVQTTKQVKPPKPSVKPVKTSILPANHKTAIPKPNTHGNSRNSKACFGNPQNALKDKGVIDSGCSRHMIGNMSYLSDFEAINGGYAAFGGNPKRGKITDTECLVLSPEFKLPDESHVLLRVPRENNMYNVDLKSIVPFGDLTCIFAKEALDESNLWHRRLGHINFKTMNKLVKDNLVRGLPFKVFENNHTCVECLNGGLIEFTCGLGPEDLSGGLI</sequence>
<proteinExistence type="predicted"/>
<dbReference type="InterPro" id="IPR025724">
    <property type="entry name" value="GAG-pre-integrase_dom"/>
</dbReference>
<evidence type="ECO:0000256" key="2">
    <source>
        <dbReference type="SAM" id="MobiDB-lite"/>
    </source>
</evidence>
<feature type="domain" description="CCHC-type" evidence="3">
    <location>
        <begin position="23"/>
        <end position="37"/>
    </location>
</feature>
<gene>
    <name evidence="4" type="ORF">Tci_565274</name>
</gene>
<dbReference type="InterPro" id="IPR001878">
    <property type="entry name" value="Znf_CCHC"/>
</dbReference>
<feature type="non-terminal residue" evidence="4">
    <location>
        <position position="1"/>
    </location>
</feature>
<dbReference type="GO" id="GO:0008270">
    <property type="term" value="F:zinc ion binding"/>
    <property type="evidence" value="ECO:0007669"/>
    <property type="project" value="UniProtKB-KW"/>
</dbReference>